<reference evidence="1" key="2">
    <citation type="journal article" date="2017" name="Nat. Commun.">
        <title>Single-virus genomics reveals hidden cosmopolitan and abundant viruses.</title>
        <authorList>
            <person name="Martinez-Hernandez F."/>
            <person name="Fornas O."/>
            <person name="Lluesma Gomez M."/>
            <person name="Bolduc B."/>
            <person name="de la Cruz Pena M.J."/>
            <person name="Martinez J.M."/>
            <person name="Anton J."/>
            <person name="Gasol J.M."/>
            <person name="Rosselli R."/>
            <person name="Rodriguez-Valera F."/>
            <person name="Sullivan M.B."/>
            <person name="Acinas S.G."/>
            <person name="Martinez-Garcia M."/>
        </authorList>
    </citation>
    <scope>NUCLEOTIDE SEQUENCE</scope>
</reference>
<sequence>MSIVTYNNRSIANISAIPGAAKSLIHIKTLTASSSSTLDFVDGSSDVVLDSTYPIYVFKFINIHPATNDVIYQFNLSTDSGSNYNVTKTSTFFRAYHTESDGTPALAYASGDDLAQSTSYQNLDQNGLGNGSDESESGSLTLFNPSSTTFVKHFIATTQYYQSGDASYNAYIAGYGNTTSAVDAIQFKFSSGNIDAGTIKLYGLKDS</sequence>
<name>A0A218MLW2_9VIRU</name>
<dbReference type="EMBL" id="KY052824">
    <property type="protein sequence ID" value="ASF00274.1"/>
    <property type="molecule type" value="Genomic_DNA"/>
</dbReference>
<protein>
    <submittedName>
        <fullName evidence="1">Uncharacterized protein</fullName>
    </submittedName>
</protein>
<proteinExistence type="predicted"/>
<reference evidence="1" key="1">
    <citation type="submission" date="2016-10" db="EMBL/GenBank/DDBJ databases">
        <authorList>
            <person name="Varghese N."/>
        </authorList>
    </citation>
    <scope>NUCLEOTIDE SEQUENCE</scope>
</reference>
<accession>A0A218MLW2</accession>
<evidence type="ECO:0000313" key="1">
    <source>
        <dbReference type="EMBL" id="ASF00274.1"/>
    </source>
</evidence>
<organism evidence="1">
    <name type="scientific">uncultured virus</name>
    <dbReference type="NCBI Taxonomy" id="340016"/>
    <lineage>
        <taxon>Viruses</taxon>
        <taxon>environmental samples</taxon>
    </lineage>
</organism>